<sequence length="389" mass="42014">MTARTRTPTNSEDPSMPSLAQSSLPTRSPHDLCGLTADFVALTSAEIVSAEGSVGKFWAGDGSRECMLDDDCLVARHVVPFASYPWHVWHHIAAEILGGAYDLRDASQIERLIQLRGLFPRDGASAPHWIALDQTDLATLLERQEHPNSETAQLSRLRLDGLDAGLGLPAPEYYVDAREISRETWESISHLTFDQAFADPEGRPYDLIFDRPDLTTGHASGLAFAALHELQIVLTEERPVPPEDGDFQSDAMFETFTAKLADMIAAAPACLALAHGDTNGRIAAAIDFVDQRCPGWSENFSTSPSGGELRPVPLAWSRQIAIAGLRDASGEHALVQNADEVPASYAIYAERHDGSLEWLGTASTIADATRLTSAIGSASAPRMLSALTD</sequence>
<organism evidence="2 3">
    <name type="scientific">Sphingobium cyanobacteriorum</name>
    <dbReference type="NCBI Taxonomy" id="3063954"/>
    <lineage>
        <taxon>Bacteria</taxon>
        <taxon>Pseudomonadati</taxon>
        <taxon>Pseudomonadota</taxon>
        <taxon>Alphaproteobacteria</taxon>
        <taxon>Sphingomonadales</taxon>
        <taxon>Sphingomonadaceae</taxon>
        <taxon>Sphingobium</taxon>
    </lineage>
</organism>
<evidence type="ECO:0000256" key="1">
    <source>
        <dbReference type="SAM" id="MobiDB-lite"/>
    </source>
</evidence>
<gene>
    <name evidence="2" type="ORF">Q4610_18360</name>
</gene>
<evidence type="ECO:0000313" key="3">
    <source>
        <dbReference type="Proteomes" id="UP001176471"/>
    </source>
</evidence>
<feature type="region of interest" description="Disordered" evidence="1">
    <location>
        <begin position="1"/>
        <end position="26"/>
    </location>
</feature>
<evidence type="ECO:0000313" key="2">
    <source>
        <dbReference type="EMBL" id="MDO7837013.1"/>
    </source>
</evidence>
<dbReference type="EMBL" id="JAUQOM010000014">
    <property type="protein sequence ID" value="MDO7837013.1"/>
    <property type="molecule type" value="Genomic_DNA"/>
</dbReference>
<protein>
    <recommendedName>
        <fullName evidence="4">DUF3500 domain-containing protein</fullName>
    </recommendedName>
</protein>
<dbReference type="RefSeq" id="WP_304537358.1">
    <property type="nucleotide sequence ID" value="NZ_JAUQOM010000014.1"/>
</dbReference>
<keyword evidence="3" id="KW-1185">Reference proteome</keyword>
<accession>A0ABT8ZR39</accession>
<reference evidence="2" key="1">
    <citation type="submission" date="2023-07" db="EMBL/GenBank/DDBJ databases">
        <title>Bacterial whole genome sequence for Sphingobium sp. HBC34.</title>
        <authorList>
            <person name="Le V."/>
            <person name="Ko S.-R."/>
            <person name="Ahn C.-Y."/>
            <person name="Oh H.-M."/>
        </authorList>
    </citation>
    <scope>NUCLEOTIDE SEQUENCE</scope>
    <source>
        <strain evidence="2">HBC34</strain>
    </source>
</reference>
<proteinExistence type="predicted"/>
<comment type="caution">
    <text evidence="2">The sequence shown here is derived from an EMBL/GenBank/DDBJ whole genome shotgun (WGS) entry which is preliminary data.</text>
</comment>
<dbReference type="Proteomes" id="UP001176471">
    <property type="component" value="Unassembled WGS sequence"/>
</dbReference>
<name>A0ABT8ZR39_9SPHN</name>
<evidence type="ECO:0008006" key="4">
    <source>
        <dbReference type="Google" id="ProtNLM"/>
    </source>
</evidence>